<dbReference type="Proteomes" id="UP001057998">
    <property type="component" value="Chromosome 1"/>
</dbReference>
<evidence type="ECO:0000256" key="7">
    <source>
        <dbReference type="ARBA" id="ARBA00023237"/>
    </source>
</evidence>
<keyword evidence="11" id="KW-1185">Reference proteome</keyword>
<evidence type="ECO:0000313" key="11">
    <source>
        <dbReference type="Proteomes" id="UP001057998"/>
    </source>
</evidence>
<proteinExistence type="inferred from homology"/>
<keyword evidence="7" id="KW-0998">Cell outer membrane</keyword>
<dbReference type="Pfam" id="PF02321">
    <property type="entry name" value="OEP"/>
    <property type="match status" value="2"/>
</dbReference>
<dbReference type="EMBL" id="CP101508">
    <property type="protein sequence ID" value="UTV28633.1"/>
    <property type="molecule type" value="Genomic_DNA"/>
</dbReference>
<keyword evidence="5" id="KW-0812">Transmembrane</keyword>
<feature type="coiled-coil region" evidence="8">
    <location>
        <begin position="183"/>
        <end position="210"/>
    </location>
</feature>
<evidence type="ECO:0000256" key="3">
    <source>
        <dbReference type="ARBA" id="ARBA00022448"/>
    </source>
</evidence>
<comment type="subcellular location">
    <subcellularLocation>
        <location evidence="1">Cell outer membrane</location>
    </subcellularLocation>
</comment>
<reference evidence="10" key="1">
    <citation type="submission" date="2022-07" db="EMBL/GenBank/DDBJ databases">
        <title>Genome sequencing of Photobacterium atrarenae GJH2-4.</title>
        <authorList>
            <person name="Park S.-J."/>
        </authorList>
    </citation>
    <scope>NUCLEOTIDE SEQUENCE</scope>
    <source>
        <strain evidence="10">GJH2-4</strain>
    </source>
</reference>
<dbReference type="Gene3D" id="1.20.1600.10">
    <property type="entry name" value="Outer membrane efflux proteins (OEP)"/>
    <property type="match status" value="1"/>
</dbReference>
<keyword evidence="9" id="KW-0732">Signal</keyword>
<evidence type="ECO:0000313" key="10">
    <source>
        <dbReference type="EMBL" id="UTV28633.1"/>
    </source>
</evidence>
<evidence type="ECO:0000256" key="9">
    <source>
        <dbReference type="SAM" id="SignalP"/>
    </source>
</evidence>
<dbReference type="SUPFAM" id="SSF56954">
    <property type="entry name" value="Outer membrane efflux proteins (OEP)"/>
    <property type="match status" value="1"/>
</dbReference>
<dbReference type="InterPro" id="IPR051906">
    <property type="entry name" value="TolC-like"/>
</dbReference>
<dbReference type="NCBIfam" id="TIGR01844">
    <property type="entry name" value="type_I_sec_TolC"/>
    <property type="match status" value="1"/>
</dbReference>
<feature type="chain" id="PRO_5046210964" evidence="9">
    <location>
        <begin position="26"/>
        <end position="443"/>
    </location>
</feature>
<evidence type="ECO:0000256" key="1">
    <source>
        <dbReference type="ARBA" id="ARBA00004442"/>
    </source>
</evidence>
<evidence type="ECO:0000256" key="8">
    <source>
        <dbReference type="SAM" id="Coils"/>
    </source>
</evidence>
<dbReference type="InterPro" id="IPR010130">
    <property type="entry name" value="T1SS_OMP_TolC"/>
</dbReference>
<protein>
    <submittedName>
        <fullName evidence="10">TolC family outer membrane protein</fullName>
    </submittedName>
</protein>
<dbReference type="PANTHER" id="PTHR30026:SF22">
    <property type="entry name" value="OUTER MEMBRANE EFFLUX PROTEIN"/>
    <property type="match status" value="1"/>
</dbReference>
<dbReference type="PANTHER" id="PTHR30026">
    <property type="entry name" value="OUTER MEMBRANE PROTEIN TOLC"/>
    <property type="match status" value="1"/>
</dbReference>
<keyword evidence="8" id="KW-0175">Coiled coil</keyword>
<evidence type="ECO:0000256" key="2">
    <source>
        <dbReference type="ARBA" id="ARBA00007613"/>
    </source>
</evidence>
<evidence type="ECO:0000256" key="5">
    <source>
        <dbReference type="ARBA" id="ARBA00022692"/>
    </source>
</evidence>
<name>A0ABY5GJW5_9GAMM</name>
<sequence>MKNRYNWALFTLLISIPVTTSVVHAQSLEQAVAITLSTNPEIKSAFNEFRSQQQSIHAAKGGYYPSLDLEAGLGRESFDNDPSNTGGDDFTRRDATLSLRQLLWDGSASLLNIERTKAEAEAQRYQLIADAQDKALRVIEVYLKTLQAEEVLALTESNLNVHMRIYQDIQKRTSSGIGSTADLAQVKARVARSQSNLRAAQNNLLDSQTEFLRVVGEPPQNLVTPEVDQRFLPESLRKALEVALRENPVVQVSALDIQAAQAQYEQRKGRFYPTFTFEMTQTWTEDADGFNGSTDELSAMLRMRYNLFNGGTDTAESRQAAYQISKSRDIRERALRMIEEGARLSWSALNLTMEQKEFLQAHVDAAAETVIVYEKQFRIGKRTLLDLLNTENELFEARKSYVDAYFSEIEAQYRILNATGRLLAALRVEMPQAWQQSVYDKQQ</sequence>
<feature type="signal peptide" evidence="9">
    <location>
        <begin position="1"/>
        <end position="25"/>
    </location>
</feature>
<keyword evidence="6" id="KW-0472">Membrane</keyword>
<dbReference type="InterPro" id="IPR003423">
    <property type="entry name" value="OMP_efflux"/>
</dbReference>
<dbReference type="RefSeq" id="WP_255389952.1">
    <property type="nucleotide sequence ID" value="NZ_CP101508.1"/>
</dbReference>
<gene>
    <name evidence="10" type="ORF">NNL38_05135</name>
</gene>
<keyword evidence="4" id="KW-1134">Transmembrane beta strand</keyword>
<keyword evidence="3" id="KW-0813">Transport</keyword>
<organism evidence="10 11">
    <name type="scientific">Photobacterium atrarenae</name>
    <dbReference type="NCBI Taxonomy" id="865757"/>
    <lineage>
        <taxon>Bacteria</taxon>
        <taxon>Pseudomonadati</taxon>
        <taxon>Pseudomonadota</taxon>
        <taxon>Gammaproteobacteria</taxon>
        <taxon>Vibrionales</taxon>
        <taxon>Vibrionaceae</taxon>
        <taxon>Photobacterium</taxon>
    </lineage>
</organism>
<comment type="similarity">
    <text evidence="2">Belongs to the outer membrane factor (OMF) (TC 1.B.17) family.</text>
</comment>
<accession>A0ABY5GJW5</accession>
<evidence type="ECO:0000256" key="4">
    <source>
        <dbReference type="ARBA" id="ARBA00022452"/>
    </source>
</evidence>
<evidence type="ECO:0000256" key="6">
    <source>
        <dbReference type="ARBA" id="ARBA00023136"/>
    </source>
</evidence>